<reference evidence="1 2" key="1">
    <citation type="submission" date="2024-01" db="EMBL/GenBank/DDBJ databases">
        <authorList>
            <person name="Gibbons A.C."/>
            <person name="Cheng C."/>
            <person name="Chavez V."/>
            <person name="Cosentino E.J."/>
            <person name="Abuwarda M.A."/>
            <person name="Alvarez A."/>
            <person name="Batteikh M."/>
            <person name="Baughman A.P."/>
            <person name="Di B.Daria."/>
            <person name="Dooley N.L."/>
            <person name="Empson B.M."/>
            <person name="Erfanian K."/>
            <person name="Esparza P.D."/>
            <person name="Fleming H.S."/>
            <person name="Ghannam M.S."/>
            <person name="Gonzalez C."/>
            <person name="Huq N.E."/>
            <person name="Jin K."/>
            <person name="Kamarzar M."/>
            <person name="Khaine A.Myat."/>
            <person name="Krug K.R."/>
            <person name="Lee A."/>
            <person name="Liao S."/>
            <person name="Light I."/>
            <person name="Ma Y."/>
            <person name="Magaling J.Tricia."/>
            <person name="McLinden K.C."/>
            <person name="Melkote A."/>
            <person name="Montoya S.Cinthy."/>
            <person name="Niazmandi K."/>
            <person name="Ostroske E.C."/>
            <person name="Paek B.H."/>
            <person name="Rajiv S."/>
            <person name="Santos C.E."/>
            <person name="Semaan S.A."/>
            <person name="Senthilvelan J."/>
            <person name="Sheppy T.E."/>
            <person name="Stephenson J.C."/>
            <person name="Tenney M.E."/>
            <person name="Teoh B.Wiyang."/>
            <person name="Thorp J.P."/>
            <person name="Turon F.Guille."/>
            <person name="Uvarov E.V."/>
            <person name="Verpukhovskiy P."/>
            <person name="Wang J.Yiyang."/>
            <person name="Whang A.Y."/>
            <person name="Wright N.E."/>
            <person name="Wu M."/>
            <person name="Zhuang C."/>
            <person name="Chai A.E."/>
            <person name="Zorawik M."/>
            <person name="Kasemsunt F."/>
            <person name="Garza D.R."/>
            <person name="Ngo R.T."/>
            <person name="Reddi K."/>
            <person name="Freise A.C."/>
            <person name="Garcia-Vedrenne A.E."/>
            <person name="Garlena R.A."/>
            <person name="Russell D.A."/>
            <person name="Jacobs-Sera D."/>
            <person name="Hatfull G.F."/>
        </authorList>
    </citation>
    <scope>NUCLEOTIDE SEQUENCE [LARGE SCALE GENOMIC DNA]</scope>
</reference>
<dbReference type="Proteomes" id="UP001354061">
    <property type="component" value="Segment"/>
</dbReference>
<sequence>MISIPLDAYLSILRAMSTEDHPFLENPTHAKELGETATAMAHAVADFIDVARVSIGYDAGRSTLEDLVHTFPVSEKPQTAEEELASALAALFGSLPEGLFDEDEADKK</sequence>
<name>A0ABZ2CU26_9CAUD</name>
<dbReference type="EMBL" id="PP208921">
    <property type="protein sequence ID" value="WVX87912.1"/>
    <property type="molecule type" value="Genomic_DNA"/>
</dbReference>
<proteinExistence type="predicted"/>
<evidence type="ECO:0000313" key="2">
    <source>
        <dbReference type="Proteomes" id="UP001354061"/>
    </source>
</evidence>
<evidence type="ECO:0000313" key="1">
    <source>
        <dbReference type="EMBL" id="WVX87912.1"/>
    </source>
</evidence>
<evidence type="ECO:0008006" key="3">
    <source>
        <dbReference type="Google" id="ProtNLM"/>
    </source>
</evidence>
<organism evidence="1 2">
    <name type="scientific">Arthrobacter phage Berrie</name>
    <dbReference type="NCBI Taxonomy" id="2926087"/>
    <lineage>
        <taxon>Viruses</taxon>
        <taxon>Duplodnaviria</taxon>
        <taxon>Heunggongvirae</taxon>
        <taxon>Uroviricota</taxon>
        <taxon>Caudoviricetes</taxon>
        <taxon>Casidaviridae</taxon>
        <taxon>Yangvirus</taxon>
        <taxon>Yangvirus berrie</taxon>
    </lineage>
</organism>
<gene>
    <name evidence="1" type="primary">61</name>
    <name evidence="1" type="ORF">SEA_BERRIE_61</name>
</gene>
<accession>A0ABZ2CU26</accession>
<keyword evidence="2" id="KW-1185">Reference proteome</keyword>
<protein>
    <recommendedName>
        <fullName evidence="3">Tail assembly chaperone</fullName>
    </recommendedName>
</protein>